<evidence type="ECO:0000256" key="4">
    <source>
        <dbReference type="ARBA" id="ARBA00023136"/>
    </source>
</evidence>
<dbReference type="Pfam" id="PF13520">
    <property type="entry name" value="AA_permease_2"/>
    <property type="match status" value="1"/>
</dbReference>
<dbReference type="VEuPathDB" id="FungiDB:ATEG_07932"/>
<evidence type="ECO:0000313" key="5">
    <source>
        <dbReference type="EMBL" id="GFF19197.1"/>
    </source>
</evidence>
<dbReference type="PIRSF" id="PIRSF006060">
    <property type="entry name" value="AA_transporter"/>
    <property type="match status" value="1"/>
</dbReference>
<protein>
    <submittedName>
        <fullName evidence="5">Amino acid transporter</fullName>
    </submittedName>
</protein>
<keyword evidence="2" id="KW-0812">Transmembrane</keyword>
<keyword evidence="6" id="KW-1185">Reference proteome</keyword>
<evidence type="ECO:0000256" key="1">
    <source>
        <dbReference type="ARBA" id="ARBA00004141"/>
    </source>
</evidence>
<dbReference type="OrthoDB" id="5982228at2759"/>
<evidence type="ECO:0000256" key="3">
    <source>
        <dbReference type="ARBA" id="ARBA00022989"/>
    </source>
</evidence>
<sequence length="488" mass="52263">MAASHSDTYRDDEHDLLLHQHDPSLVELPTHGGRHQSKRDLGLLSTIFLITNRMIGTAIFATPSSIAASVGSPGAVLLLWLVGLLLSYCGMLIWIELGWMMPRSGGEKVYLEAAYPRPPMLVTTIFAVHVIVLGFTGIGSVVVAENLLLAVQGSASDGVKRGLAMAVLAGIAAIHICSRSWGVRIMNTLASAKILVLVLIILSGLRALRGDLPQIPSPGSSFRHPFTGSPTTISSYTTALFKILATYQGWTNAAYVLDEVKDPRRTLKVAGIVGVGTVGLLYLLTNIAYFIVATPEEISQTGVTVVALLIGKVFGETMMWLTAILAALSSLGNLMTASFTMSRVVRQFAQEGILPGATLFASTAASGSPTWAFALVFLSSTVIILFVPFGEVYSFNIDVGQYAIALINLLVTVGLFIIRKHAAQQKTFRAWNIVVYLFLGTQVFLLVTPFTPATWGGAKAPTVPLWLSPIVAILVFVGAGIYWSSSQD</sequence>
<keyword evidence="4" id="KW-0472">Membrane</keyword>
<comment type="caution">
    <text evidence="5">The sequence shown here is derived from an EMBL/GenBank/DDBJ whole genome shotgun (WGS) entry which is preliminary data.</text>
</comment>
<dbReference type="InterPro" id="IPR050598">
    <property type="entry name" value="AminoAcid_Transporter"/>
</dbReference>
<evidence type="ECO:0000313" key="6">
    <source>
        <dbReference type="Proteomes" id="UP000452235"/>
    </source>
</evidence>
<reference evidence="5 6" key="1">
    <citation type="submission" date="2020-01" db="EMBL/GenBank/DDBJ databases">
        <title>Aspergillus terreus IFO 6365 whole genome shotgun sequence.</title>
        <authorList>
            <person name="Kanamasa S."/>
            <person name="Takahashi H."/>
        </authorList>
    </citation>
    <scope>NUCLEOTIDE SEQUENCE [LARGE SCALE GENOMIC DNA]</scope>
    <source>
        <strain evidence="5 6">IFO 6365</strain>
    </source>
</reference>
<dbReference type="GO" id="GO:0015179">
    <property type="term" value="F:L-amino acid transmembrane transporter activity"/>
    <property type="evidence" value="ECO:0007669"/>
    <property type="project" value="TreeGrafter"/>
</dbReference>
<dbReference type="Proteomes" id="UP000452235">
    <property type="component" value="Unassembled WGS sequence"/>
</dbReference>
<accession>A0A5M3Z955</accession>
<name>A0A5M3Z955_ASPTE</name>
<dbReference type="GO" id="GO:0016020">
    <property type="term" value="C:membrane"/>
    <property type="evidence" value="ECO:0007669"/>
    <property type="project" value="UniProtKB-SubCell"/>
</dbReference>
<dbReference type="AlphaFoldDB" id="A0A5M3Z955"/>
<organism evidence="5 6">
    <name type="scientific">Aspergillus terreus</name>
    <dbReference type="NCBI Taxonomy" id="33178"/>
    <lineage>
        <taxon>Eukaryota</taxon>
        <taxon>Fungi</taxon>
        <taxon>Dikarya</taxon>
        <taxon>Ascomycota</taxon>
        <taxon>Pezizomycotina</taxon>
        <taxon>Eurotiomycetes</taxon>
        <taxon>Eurotiomycetidae</taxon>
        <taxon>Eurotiales</taxon>
        <taxon>Aspergillaceae</taxon>
        <taxon>Aspergillus</taxon>
        <taxon>Aspergillus subgen. Circumdati</taxon>
    </lineage>
</organism>
<dbReference type="InterPro" id="IPR002293">
    <property type="entry name" value="AA/rel_permease1"/>
</dbReference>
<proteinExistence type="predicted"/>
<dbReference type="Gene3D" id="1.20.1740.10">
    <property type="entry name" value="Amino acid/polyamine transporter I"/>
    <property type="match status" value="1"/>
</dbReference>
<gene>
    <name evidence="5" type="ORF">ATEIFO6365_0009056000</name>
</gene>
<keyword evidence="3" id="KW-1133">Transmembrane helix</keyword>
<dbReference type="EMBL" id="BLJY01000009">
    <property type="protein sequence ID" value="GFF19197.1"/>
    <property type="molecule type" value="Genomic_DNA"/>
</dbReference>
<dbReference type="PANTHER" id="PTHR11785">
    <property type="entry name" value="AMINO ACID TRANSPORTER"/>
    <property type="match status" value="1"/>
</dbReference>
<comment type="subcellular location">
    <subcellularLocation>
        <location evidence="1">Membrane</location>
        <topology evidence="1">Multi-pass membrane protein</topology>
    </subcellularLocation>
</comment>
<dbReference type="PANTHER" id="PTHR11785:SF382">
    <property type="entry name" value="LOW-AFFINITY METHIONINE PERMEASE"/>
    <property type="match status" value="1"/>
</dbReference>
<evidence type="ECO:0000256" key="2">
    <source>
        <dbReference type="ARBA" id="ARBA00022692"/>
    </source>
</evidence>